<dbReference type="SMART" id="SM00382">
    <property type="entry name" value="AAA"/>
    <property type="match status" value="1"/>
</dbReference>
<organism evidence="6 7">
    <name type="scientific">Sinocyclocheilus anshuiensis</name>
    <dbReference type="NCBI Taxonomy" id="1608454"/>
    <lineage>
        <taxon>Eukaryota</taxon>
        <taxon>Metazoa</taxon>
        <taxon>Chordata</taxon>
        <taxon>Craniata</taxon>
        <taxon>Vertebrata</taxon>
        <taxon>Euteleostomi</taxon>
        <taxon>Actinopterygii</taxon>
        <taxon>Neopterygii</taxon>
        <taxon>Teleostei</taxon>
        <taxon>Ostariophysi</taxon>
        <taxon>Cypriniformes</taxon>
        <taxon>Cyprinidae</taxon>
        <taxon>Cyprininae</taxon>
        <taxon>Sinocyclocheilus</taxon>
    </lineage>
</organism>
<dbReference type="InterPro" id="IPR003959">
    <property type="entry name" value="ATPase_AAA_core"/>
</dbReference>
<feature type="compositionally biased region" description="Low complexity" evidence="4">
    <location>
        <begin position="781"/>
        <end position="794"/>
    </location>
</feature>
<feature type="region of interest" description="Disordered" evidence="4">
    <location>
        <begin position="1729"/>
        <end position="1754"/>
    </location>
</feature>
<accession>A0A671R918</accession>
<feature type="region of interest" description="Disordered" evidence="4">
    <location>
        <begin position="371"/>
        <end position="525"/>
    </location>
</feature>
<feature type="compositionally biased region" description="Polar residues" evidence="4">
    <location>
        <begin position="843"/>
        <end position="852"/>
    </location>
</feature>
<proteinExistence type="inferred from homology"/>
<feature type="compositionally biased region" description="Polar residues" evidence="4">
    <location>
        <begin position="1146"/>
        <end position="1166"/>
    </location>
</feature>
<keyword evidence="2 3" id="KW-0175">Coiled coil</keyword>
<evidence type="ECO:0000256" key="1">
    <source>
        <dbReference type="ARBA" id="ARBA00006255"/>
    </source>
</evidence>
<feature type="compositionally biased region" description="Basic and acidic residues" evidence="4">
    <location>
        <begin position="862"/>
        <end position="872"/>
    </location>
</feature>
<feature type="compositionally biased region" description="Polar residues" evidence="4">
    <location>
        <begin position="231"/>
        <end position="248"/>
    </location>
</feature>
<evidence type="ECO:0000256" key="4">
    <source>
        <dbReference type="SAM" id="MobiDB-lite"/>
    </source>
</evidence>
<evidence type="ECO:0000256" key="2">
    <source>
        <dbReference type="ARBA" id="ARBA00023054"/>
    </source>
</evidence>
<dbReference type="GO" id="GO:0016887">
    <property type="term" value="F:ATP hydrolysis activity"/>
    <property type="evidence" value="ECO:0007669"/>
    <property type="project" value="InterPro"/>
</dbReference>
<feature type="compositionally biased region" description="Polar residues" evidence="4">
    <location>
        <begin position="746"/>
        <end position="757"/>
    </location>
</feature>
<evidence type="ECO:0000313" key="6">
    <source>
        <dbReference type="Ensembl" id="ENSSANP00000079771.1"/>
    </source>
</evidence>
<dbReference type="Ensembl" id="ENSSANT00000084779.1">
    <property type="protein sequence ID" value="ENSSANP00000079771.1"/>
    <property type="gene ID" value="ENSSANG00000039681.1"/>
</dbReference>
<feature type="region of interest" description="Disordered" evidence="4">
    <location>
        <begin position="542"/>
        <end position="568"/>
    </location>
</feature>
<dbReference type="PANTHER" id="PTHR12784">
    <property type="entry name" value="STEERIN"/>
    <property type="match status" value="1"/>
</dbReference>
<dbReference type="GO" id="GO:0005524">
    <property type="term" value="F:ATP binding"/>
    <property type="evidence" value="ECO:0007669"/>
    <property type="project" value="InterPro"/>
</dbReference>
<feature type="region of interest" description="Disordered" evidence="4">
    <location>
        <begin position="1082"/>
        <end position="1166"/>
    </location>
</feature>
<feature type="coiled-coil region" evidence="3">
    <location>
        <begin position="980"/>
        <end position="1063"/>
    </location>
</feature>
<reference evidence="6" key="2">
    <citation type="submission" date="2025-09" db="UniProtKB">
        <authorList>
            <consortium name="Ensembl"/>
        </authorList>
    </citation>
    <scope>IDENTIFICATION</scope>
</reference>
<feature type="compositionally biased region" description="Low complexity" evidence="4">
    <location>
        <begin position="674"/>
        <end position="691"/>
    </location>
</feature>
<evidence type="ECO:0000313" key="7">
    <source>
        <dbReference type="Proteomes" id="UP000472260"/>
    </source>
</evidence>
<feature type="region of interest" description="Disordered" evidence="4">
    <location>
        <begin position="944"/>
        <end position="968"/>
    </location>
</feature>
<feature type="region of interest" description="Disordered" evidence="4">
    <location>
        <begin position="1"/>
        <end position="28"/>
    </location>
</feature>
<feature type="region of interest" description="Disordered" evidence="4">
    <location>
        <begin position="1228"/>
        <end position="1265"/>
    </location>
</feature>
<dbReference type="InterPro" id="IPR003593">
    <property type="entry name" value="AAA+_ATPase"/>
</dbReference>
<sequence length="1754" mass="189010">MKRGAEFSVFQGGSPPCKSPQPLPDNLNLRKQRSLGNLVLLSDGEQRVYAFDLDEPPCPPSSASGTSTRARSLSLSLTKVLSQSEHSLIPVPWGCKSNRMAPAHQHQQPELVEKAGSCRKSDEDPQACPAGTGGDWELESAREEQAHLDKEVILTMLGDLEQVLKPQTHRKWEDPETRRMRTVKNIADLRQNLEETMSSLRGTQISHSTLETTFDTTVTTEVNGRGLPALSSRSSQMSWRLGQASSPRLQAGDAPSYASPRSSAGTTGRYGDPSRLLYTAPLRRAAASGVRGTEPGEKGGISEVGPEVDVTGYGSDGDILAKNVHADDISGFYFLTLFSFCLYSWDDSSSVSSGLSDTLDNIGTDDLNPPTYSGISSRKNTHRHTEQDASSWVGAEDLRKVDEEMEPGMDKWKTSSPSSSCQSEDVGQKTGLSMSQTGSWRRGMSAQVGITPPRTKGTSTSLKTPGKTDDAKASEKGKAPSKSPSIQRSPSDAGKSSGDEGKKPPSGIGRPPTTSSFGFKKIPGPAGALITASGATLASGSATLGKVPKSAGIGKATGIGNGQKTSIDGAQHQDDAVLLGCGGSKVPLQYRSLPRPAKSSSGGSSVVGRSGHRSSSSSIDSNVSGKSAGGSEGVVGTPTSTKRRDPGKVGSGRSSPVTINQMDKDKVAGSDQEGTGLSTSPKSSPTSTQTGLRQPGSKYPDIASPTFRRLFGSKASSKPSSPGTPDSGKCPSALGSPHGTLPRQASLDSPSSGTGSLCSMGGQSGGSSPLYGKTPDLCTDSMASSPASGLSLPSNTRPWPPNLSSSSAGSKDTLSCHSMTSLHTSSESIDLLLPHHHGPKVTRTGSVKSTLSEGYPPSSRQTSHEEGKEWLRSHSTGGLQDTGSPLSPPGTTSINTGKYHYSNLLSPTSMSQYNLPSTSMSRSNSIPAQDSFELYGEGHNLGGSATSLEERPRGMSRSGSFRDSTDEVHGSSLSLVSSTSSLYSAQIRKLRRELDSSQEKVATLTSQLAANAHLVAAFEKSLTNMTCRLQSLTMTAEQKESELAELRETIEALKTQNTDAQTAIQVALNGPDHVHKDLRIRRQHSSESMSSINSAANHSSMGSAKDADDKKKKKKSWLRSSFKQAFSKKKTNKSQSSHDEIEEMTDSSLPSSPKLQHTNRQTSPTQPLLCECTEAEAEVILQLKNELREKELKLTDIRLEALSSAHHLDQIREAMNRMQNEIELLKAENDRLKSSGNTTPAVTPAKTARPPSETSSTSSSSSRQSLGLSLNNLNITDTIMSDILLDDGYEGNLRKEGRSVRIVVTINSDSNKTKARQKKEYLIGSIGVSGKTKWDVLDGVIRRLFKEYVFRVDPLTSLGLNSDSIVCYRMGDVVRSHASEVPELLPCGYLVGDNNVIRVSLKGVKEGSIDDLVFDTLIPKPIIQRYLNLLMEHHRIILSGPSGTGKSFLATKLAYYIISKTGQVVTDTNLASFNVDQKSSKDLRQYLSSLAEQCNTEECEIELPSVVILDNLHHIGSLSDIFNGFLNCKYHKCVISDHHPLRWVLCANHTEPVKGFLGRFLRRKLIETEIDKNMRSNDLIKIIDWIPKTWQHLNSFLEAHSSSDVTIGPRLFLSCPMDADGSRVWFTDLWNYSLVPYLLEAVREGLQLYGKRVAWEDPSKWVIDTYPWSFASLQHEGQSLLQLRPEDVGYDGYSPSKDGAASKQVSQSDTEGDPLMNMLMRLQEAANYSSAQSCDSDSASHHDDLLDSSLESAL</sequence>
<dbReference type="InterPro" id="IPR039041">
    <property type="entry name" value="Nav/unc-53"/>
</dbReference>
<evidence type="ECO:0000256" key="3">
    <source>
        <dbReference type="SAM" id="Coils"/>
    </source>
</evidence>
<dbReference type="GO" id="GO:0022008">
    <property type="term" value="P:neurogenesis"/>
    <property type="evidence" value="ECO:0007669"/>
    <property type="project" value="InterPro"/>
</dbReference>
<feature type="compositionally biased region" description="Polar residues" evidence="4">
    <location>
        <begin position="652"/>
        <end position="661"/>
    </location>
</feature>
<dbReference type="InterPro" id="IPR027417">
    <property type="entry name" value="P-loop_NTPase"/>
</dbReference>
<feature type="domain" description="AAA+ ATPase" evidence="5">
    <location>
        <begin position="1432"/>
        <end position="1571"/>
    </location>
</feature>
<feature type="compositionally biased region" description="Low complexity" evidence="4">
    <location>
        <begin position="599"/>
        <end position="626"/>
    </location>
</feature>
<dbReference type="InterPro" id="IPR057568">
    <property type="entry name" value="CortBP2_NAV1-like_AAA_lid"/>
</dbReference>
<feature type="compositionally biased region" description="Basic and acidic residues" evidence="4">
    <location>
        <begin position="466"/>
        <end position="478"/>
    </location>
</feature>
<dbReference type="InterPro" id="IPR057126">
    <property type="entry name" value="NAV1-like_ubiquitin-like"/>
</dbReference>
<feature type="compositionally biased region" description="Low complexity" evidence="4">
    <location>
        <begin position="712"/>
        <end position="723"/>
    </location>
</feature>
<keyword evidence="7" id="KW-1185">Reference proteome</keyword>
<feature type="compositionally biased region" description="Polar residues" evidence="4">
    <location>
        <begin position="802"/>
        <end position="818"/>
    </location>
</feature>
<dbReference type="Proteomes" id="UP000472260">
    <property type="component" value="Unassembled WGS sequence"/>
</dbReference>
<feature type="compositionally biased region" description="Polar residues" evidence="4">
    <location>
        <begin position="414"/>
        <end position="439"/>
    </location>
</feature>
<protein>
    <submittedName>
        <fullName evidence="6">Neuron navigator 3</fullName>
    </submittedName>
</protein>
<dbReference type="PANTHER" id="PTHR12784:SF18">
    <property type="entry name" value="NEURON NAVIGATOR 3"/>
    <property type="match status" value="1"/>
</dbReference>
<dbReference type="SUPFAM" id="SSF52540">
    <property type="entry name" value="P-loop containing nucleoside triphosphate hydrolases"/>
    <property type="match status" value="2"/>
</dbReference>
<feature type="region of interest" description="Disordered" evidence="4">
    <location>
        <begin position="834"/>
        <end position="899"/>
    </location>
</feature>
<dbReference type="Gene3D" id="3.40.50.300">
    <property type="entry name" value="P-loop containing nucleotide triphosphate hydrolases"/>
    <property type="match status" value="1"/>
</dbReference>
<feature type="compositionally biased region" description="Polar residues" evidence="4">
    <location>
        <begin position="873"/>
        <end position="896"/>
    </location>
</feature>
<feature type="compositionally biased region" description="Basic and acidic residues" evidence="4">
    <location>
        <begin position="396"/>
        <end position="413"/>
    </location>
</feature>
<dbReference type="Pfam" id="PF00004">
    <property type="entry name" value="AAA"/>
    <property type="match status" value="1"/>
</dbReference>
<feature type="region of interest" description="Disordered" evidence="4">
    <location>
        <begin position="286"/>
        <end position="308"/>
    </location>
</feature>
<feature type="region of interest" description="Disordered" evidence="4">
    <location>
        <begin position="217"/>
        <end position="273"/>
    </location>
</feature>
<dbReference type="Pfam" id="PF25408">
    <property type="entry name" value="AAA_lid_NAV1"/>
    <property type="match status" value="1"/>
</dbReference>
<feature type="region of interest" description="Disordered" evidence="4">
    <location>
        <begin position="580"/>
        <end position="818"/>
    </location>
</feature>
<comment type="similarity">
    <text evidence="1">Belongs to the Nav/unc-53 family.</text>
</comment>
<gene>
    <name evidence="6" type="primary">LOC107680031</name>
</gene>
<reference evidence="6" key="1">
    <citation type="submission" date="2025-08" db="UniProtKB">
        <authorList>
            <consortium name="Ensembl"/>
        </authorList>
    </citation>
    <scope>IDENTIFICATION</scope>
</reference>
<dbReference type="Pfam" id="PF23092">
    <property type="entry name" value="Ubiquitin_6"/>
    <property type="match status" value="1"/>
</dbReference>
<name>A0A671R918_9TELE</name>
<feature type="region of interest" description="Disordered" evidence="4">
    <location>
        <begin position="1692"/>
        <end position="1713"/>
    </location>
</feature>
<feature type="compositionally biased region" description="Low complexity" evidence="4">
    <location>
        <begin position="1252"/>
        <end position="1265"/>
    </location>
</feature>
<evidence type="ECO:0000259" key="5">
    <source>
        <dbReference type="SMART" id="SM00382"/>
    </source>
</evidence>